<dbReference type="InterPro" id="IPR000601">
    <property type="entry name" value="PKD_dom"/>
</dbReference>
<dbReference type="AlphaFoldDB" id="A0A1F6CLX0"/>
<dbReference type="InterPro" id="IPR013783">
    <property type="entry name" value="Ig-like_fold"/>
</dbReference>
<feature type="signal peptide" evidence="2">
    <location>
        <begin position="1"/>
        <end position="27"/>
    </location>
</feature>
<dbReference type="SMART" id="SM00089">
    <property type="entry name" value="PKD"/>
    <property type="match status" value="2"/>
</dbReference>
<dbReference type="EMBL" id="MFKV01000016">
    <property type="protein sequence ID" value="OGG50243.1"/>
    <property type="molecule type" value="Genomic_DNA"/>
</dbReference>
<evidence type="ECO:0000256" key="1">
    <source>
        <dbReference type="SAM" id="Coils"/>
    </source>
</evidence>
<dbReference type="PROSITE" id="PS50093">
    <property type="entry name" value="PKD"/>
    <property type="match status" value="2"/>
</dbReference>
<proteinExistence type="predicted"/>
<evidence type="ECO:0000313" key="4">
    <source>
        <dbReference type="EMBL" id="OGG50243.1"/>
    </source>
</evidence>
<accession>A0A1F6CLX0</accession>
<dbReference type="InterPro" id="IPR002477">
    <property type="entry name" value="Peptidoglycan-bd-like"/>
</dbReference>
<comment type="caution">
    <text evidence="4">The sequence shown here is derived from an EMBL/GenBank/DDBJ whole genome shotgun (WGS) entry which is preliminary data.</text>
</comment>
<reference evidence="4 5" key="1">
    <citation type="journal article" date="2016" name="Nat. Commun.">
        <title>Thousands of microbial genomes shed light on interconnected biogeochemical processes in an aquifer system.</title>
        <authorList>
            <person name="Anantharaman K."/>
            <person name="Brown C.T."/>
            <person name="Hug L.A."/>
            <person name="Sharon I."/>
            <person name="Castelle C.J."/>
            <person name="Probst A.J."/>
            <person name="Thomas B.C."/>
            <person name="Singh A."/>
            <person name="Wilkins M.J."/>
            <person name="Karaoz U."/>
            <person name="Brodie E.L."/>
            <person name="Williams K.H."/>
            <person name="Hubbard S.S."/>
            <person name="Banfield J.F."/>
        </authorList>
    </citation>
    <scope>NUCLEOTIDE SEQUENCE [LARGE SCALE GENOMIC DNA]</scope>
</reference>
<dbReference type="InterPro" id="IPR036366">
    <property type="entry name" value="PGBDSf"/>
</dbReference>
<dbReference type="CDD" id="cd00146">
    <property type="entry name" value="PKD"/>
    <property type="match status" value="2"/>
</dbReference>
<dbReference type="InterPro" id="IPR036058">
    <property type="entry name" value="Kazal_dom_sf"/>
</dbReference>
<feature type="chain" id="PRO_5009523489" description="PKD domain-containing protein" evidence="2">
    <location>
        <begin position="28"/>
        <end position="605"/>
    </location>
</feature>
<evidence type="ECO:0000259" key="3">
    <source>
        <dbReference type="PROSITE" id="PS50093"/>
    </source>
</evidence>
<keyword evidence="1" id="KW-0175">Coiled coil</keyword>
<dbReference type="Gene3D" id="2.60.40.10">
    <property type="entry name" value="Immunoglobulins"/>
    <property type="match status" value="2"/>
</dbReference>
<dbReference type="InterPro" id="IPR036365">
    <property type="entry name" value="PGBD-like_sf"/>
</dbReference>
<evidence type="ECO:0000256" key="2">
    <source>
        <dbReference type="SAM" id="SignalP"/>
    </source>
</evidence>
<evidence type="ECO:0000313" key="5">
    <source>
        <dbReference type="Proteomes" id="UP000178370"/>
    </source>
</evidence>
<dbReference type="Pfam" id="PF18911">
    <property type="entry name" value="PKD_4"/>
    <property type="match status" value="1"/>
</dbReference>
<dbReference type="Proteomes" id="UP000178370">
    <property type="component" value="Unassembled WGS sequence"/>
</dbReference>
<dbReference type="SUPFAM" id="SSF49299">
    <property type="entry name" value="PKD domain"/>
    <property type="match status" value="2"/>
</dbReference>
<keyword evidence="2" id="KW-0732">Signal</keyword>
<dbReference type="SUPFAM" id="SSF100895">
    <property type="entry name" value="Kazal-type serine protease inhibitors"/>
    <property type="match status" value="1"/>
</dbReference>
<feature type="coiled-coil region" evidence="1">
    <location>
        <begin position="30"/>
        <end position="57"/>
    </location>
</feature>
<dbReference type="Pfam" id="PF01471">
    <property type="entry name" value="PG_binding_1"/>
    <property type="match status" value="1"/>
</dbReference>
<dbReference type="InterPro" id="IPR035986">
    <property type="entry name" value="PKD_dom_sf"/>
</dbReference>
<dbReference type="STRING" id="1798482.A2763_04675"/>
<gene>
    <name evidence="4" type="ORF">A2763_04675</name>
</gene>
<dbReference type="SUPFAM" id="SSF47090">
    <property type="entry name" value="PGBD-like"/>
    <property type="match status" value="1"/>
</dbReference>
<name>A0A1F6CLX0_9BACT</name>
<protein>
    <recommendedName>
        <fullName evidence="3">PKD domain-containing protein</fullName>
    </recommendedName>
</protein>
<feature type="domain" description="PKD" evidence="3">
    <location>
        <begin position="181"/>
        <end position="230"/>
    </location>
</feature>
<feature type="domain" description="PKD" evidence="3">
    <location>
        <begin position="363"/>
        <end position="457"/>
    </location>
</feature>
<dbReference type="Gene3D" id="1.10.101.10">
    <property type="entry name" value="PGBD-like superfamily/PGBD"/>
    <property type="match status" value="1"/>
</dbReference>
<organism evidence="4 5">
    <name type="scientific">Candidatus Kaiserbacteria bacterium RIFCSPHIGHO2_01_FULL_54_36</name>
    <dbReference type="NCBI Taxonomy" id="1798482"/>
    <lineage>
        <taxon>Bacteria</taxon>
        <taxon>Candidatus Kaiseribacteriota</taxon>
    </lineage>
</organism>
<sequence>MMRNFFIALAIVSVVGFGVVASPIASAQTADEIRVQIEQLLAQVEELKRQLAQLTTTTVQPDPTLVPKHRICNIIYRNMAPGTQGDDVVSLQEYLKSEGYFSANATGYFGPMTAQAVAKWQSSQGVAAVGSFGPMSRERVKVWCGTADRFSATPQRGAAPLMVQFSAKSSEPYGGLQQDRYSIDFGDGTEEFLGVVPFVGGGPSALMHTTHTYTSNGTYTAVLYQNNRGGCSPEAEAQGCLGPPASHTAIAKLQIHVGPVACTKEYKPVCGSKPIVCITTPCNPIQQTYGNRCEMNADGASFLYEGACKRIEPISCPIPMCMLIGCPDGQHRVDDSPIYNELGCRTNHCAGRCVPNDTTNRPPTISGFSGPTTLAVNASGTWTVNASDPENGNLTYSVDWGDVAYLFNSAPASAMREAFVQATTFTHSYASAGTYQVAIAVRDSAGQEAKTSSTVNVGTATTAICPGPKPTTQCNGMWEIGYKTDNYYGDGCTKRWACQPVVACTADAMQCPDGSWVGRTGPNCQFVCPGNTVSTNGDTSIATIEKGTQCTTPWGNQIVGSGNQVSYQPYFTNGQYTFSVTVPKMLCSMGKWLRCDYQGNSCIAY</sequence>
<dbReference type="InterPro" id="IPR022409">
    <property type="entry name" value="PKD/Chitinase_dom"/>
</dbReference>
<dbReference type="Gene3D" id="3.30.60.30">
    <property type="match status" value="1"/>
</dbReference>